<sequence>MSTALKLRSCDVPRGARPFAAPVASPRLARIIAPRAGDGPTSDGPSTSGAGLQNKEAELERLEASIRGKGPAPAPAGSRPPAAGMSGTKSGPRPIQIRGMTQTQNKVDSQYENMSPWEEGQLFPEGWERMDLGTKLTELYLGRRGVLFWANKAAYASVFGLLGGWILFRFVGPALGLYKLAGEFAPPPV</sequence>
<dbReference type="PANTHER" id="PTHR36347:SF1">
    <property type="entry name" value="EXPRESSED PROTEIN"/>
    <property type="match status" value="1"/>
</dbReference>
<feature type="region of interest" description="Disordered" evidence="1">
    <location>
        <begin position="1"/>
        <end position="96"/>
    </location>
</feature>
<dbReference type="EMBL" id="JAEHOC010000026">
    <property type="protein sequence ID" value="KAG2430878.1"/>
    <property type="molecule type" value="Genomic_DNA"/>
</dbReference>
<proteinExistence type="predicted"/>
<dbReference type="Proteomes" id="UP000650467">
    <property type="component" value="Unassembled WGS sequence"/>
</dbReference>
<evidence type="ECO:0000313" key="4">
    <source>
        <dbReference type="Proteomes" id="UP000650467"/>
    </source>
</evidence>
<dbReference type="OrthoDB" id="1925898at2759"/>
<keyword evidence="4" id="KW-1185">Reference proteome</keyword>
<dbReference type="PANTHER" id="PTHR36347">
    <property type="entry name" value="EXPRESSED PROTEIN"/>
    <property type="match status" value="1"/>
</dbReference>
<feature type="compositionally biased region" description="Low complexity" evidence="1">
    <location>
        <begin position="67"/>
        <end position="87"/>
    </location>
</feature>
<keyword evidence="2" id="KW-1133">Transmembrane helix</keyword>
<organism evidence="3 4">
    <name type="scientific">Chlamydomonas incerta</name>
    <dbReference type="NCBI Taxonomy" id="51695"/>
    <lineage>
        <taxon>Eukaryota</taxon>
        <taxon>Viridiplantae</taxon>
        <taxon>Chlorophyta</taxon>
        <taxon>core chlorophytes</taxon>
        <taxon>Chlorophyceae</taxon>
        <taxon>CS clade</taxon>
        <taxon>Chlamydomonadales</taxon>
        <taxon>Chlamydomonadaceae</taxon>
        <taxon>Chlamydomonas</taxon>
    </lineage>
</organism>
<reference evidence="3" key="1">
    <citation type="journal article" date="2020" name="bioRxiv">
        <title>Comparative genomics of Chlamydomonas.</title>
        <authorList>
            <person name="Craig R.J."/>
            <person name="Hasan A.R."/>
            <person name="Ness R.W."/>
            <person name="Keightley P.D."/>
        </authorList>
    </citation>
    <scope>NUCLEOTIDE SEQUENCE</scope>
    <source>
        <strain evidence="3">SAG 7.73</strain>
    </source>
</reference>
<keyword evidence="2" id="KW-0472">Membrane</keyword>
<feature type="compositionally biased region" description="Basic and acidic residues" evidence="1">
    <location>
        <begin position="55"/>
        <end position="66"/>
    </location>
</feature>
<evidence type="ECO:0000313" key="3">
    <source>
        <dbReference type="EMBL" id="KAG2430878.1"/>
    </source>
</evidence>
<evidence type="ECO:0000256" key="2">
    <source>
        <dbReference type="SAM" id="Phobius"/>
    </source>
</evidence>
<feature type="transmembrane region" description="Helical" evidence="2">
    <location>
        <begin position="153"/>
        <end position="171"/>
    </location>
</feature>
<name>A0A835SVY7_CHLIN</name>
<dbReference type="GO" id="GO:0009507">
    <property type="term" value="C:chloroplast"/>
    <property type="evidence" value="ECO:0007669"/>
    <property type="project" value="TreeGrafter"/>
</dbReference>
<comment type="caution">
    <text evidence="3">The sequence shown here is derived from an EMBL/GenBank/DDBJ whole genome shotgun (WGS) entry which is preliminary data.</text>
</comment>
<gene>
    <name evidence="3" type="ORF">HXX76_009852</name>
</gene>
<dbReference type="AlphaFoldDB" id="A0A835SVY7"/>
<protein>
    <submittedName>
        <fullName evidence="3">Uncharacterized protein</fullName>
    </submittedName>
</protein>
<accession>A0A835SVY7</accession>
<keyword evidence="2" id="KW-0812">Transmembrane</keyword>
<evidence type="ECO:0000256" key="1">
    <source>
        <dbReference type="SAM" id="MobiDB-lite"/>
    </source>
</evidence>